<dbReference type="GO" id="GO:0046872">
    <property type="term" value="F:metal ion binding"/>
    <property type="evidence" value="ECO:0007669"/>
    <property type="project" value="UniProtKB-KW"/>
</dbReference>
<protein>
    <recommendedName>
        <fullName evidence="4 12">Anaerobic ribonucleoside-triphosphate reductase-activating protein</fullName>
        <ecNumber evidence="12">1.97.1.-</ecNumber>
    </recommendedName>
</protein>
<dbReference type="InterPro" id="IPR012837">
    <property type="entry name" value="NrdG"/>
</dbReference>
<evidence type="ECO:0000256" key="6">
    <source>
        <dbReference type="ARBA" id="ARBA00022691"/>
    </source>
</evidence>
<dbReference type="PROSITE" id="PS01087">
    <property type="entry name" value="RADICAL_ACTIVATING"/>
    <property type="match status" value="1"/>
</dbReference>
<dbReference type="EC" id="1.97.1.-" evidence="12"/>
<dbReference type="SFLD" id="SFLDS00029">
    <property type="entry name" value="Radical_SAM"/>
    <property type="match status" value="1"/>
</dbReference>
<dbReference type="InterPro" id="IPR034457">
    <property type="entry name" value="Organic_radical-activating"/>
</dbReference>
<dbReference type="SFLD" id="SFLDF00299">
    <property type="entry name" value="anaerobic_ribonucleoside-triph"/>
    <property type="match status" value="1"/>
</dbReference>
<dbReference type="SFLD" id="SFLDG01063">
    <property type="entry name" value="activating_enzymes__group_1"/>
    <property type="match status" value="1"/>
</dbReference>
<dbReference type="InterPro" id="IPR058240">
    <property type="entry name" value="rSAM_sf"/>
</dbReference>
<accession>A0A9Y2EVB4</accession>
<keyword evidence="8 12" id="KW-0560">Oxidoreductase</keyword>
<dbReference type="KEGG" id="sgbi:P3F81_00560"/>
<evidence type="ECO:0000256" key="10">
    <source>
        <dbReference type="ARBA" id="ARBA00023014"/>
    </source>
</evidence>
<dbReference type="SUPFAM" id="SSF102114">
    <property type="entry name" value="Radical SAM enzymes"/>
    <property type="match status" value="1"/>
</dbReference>
<keyword evidence="9" id="KW-0408">Iron</keyword>
<evidence type="ECO:0000256" key="2">
    <source>
        <dbReference type="ARBA" id="ARBA00003852"/>
    </source>
</evidence>
<reference evidence="13" key="1">
    <citation type="submission" date="2023-03" db="EMBL/GenBank/DDBJ databases">
        <title>Selenobaculum gbiensis gen. nov. sp. nov., a new bacterium isolated from the gut microbiota of IBD patient.</title>
        <authorList>
            <person name="Yeo S."/>
            <person name="Park H."/>
            <person name="Huh C.S."/>
        </authorList>
    </citation>
    <scope>NUCLEOTIDE SEQUENCE</scope>
    <source>
        <strain evidence="13">ICN-92133</strain>
    </source>
</reference>
<dbReference type="EMBL" id="CP120678">
    <property type="protein sequence ID" value="WIW70849.1"/>
    <property type="molecule type" value="Genomic_DNA"/>
</dbReference>
<dbReference type="RefSeq" id="WP_147667367.1">
    <property type="nucleotide sequence ID" value="NZ_CP120678.1"/>
</dbReference>
<dbReference type="Gene3D" id="3.20.20.70">
    <property type="entry name" value="Aldolase class I"/>
    <property type="match status" value="1"/>
</dbReference>
<evidence type="ECO:0000256" key="8">
    <source>
        <dbReference type="ARBA" id="ARBA00023002"/>
    </source>
</evidence>
<dbReference type="SFLD" id="SFLDG01066">
    <property type="entry name" value="organic_radical-activating_enz"/>
    <property type="match status" value="1"/>
</dbReference>
<comment type="function">
    <text evidence="2 12">Activation of anaerobic ribonucleoside-triphosphate reductase under anaerobic conditions by generation of an organic free radical, using S-adenosylmethionine and reduced flavodoxin as cosubstrates to produce 5'-deoxy-adenosine.</text>
</comment>
<evidence type="ECO:0000313" key="14">
    <source>
        <dbReference type="Proteomes" id="UP001243623"/>
    </source>
</evidence>
<dbReference type="InterPro" id="IPR001989">
    <property type="entry name" value="Radical_activat_CS"/>
</dbReference>
<evidence type="ECO:0000313" key="13">
    <source>
        <dbReference type="EMBL" id="WIW70849.1"/>
    </source>
</evidence>
<keyword evidence="6" id="KW-0949">S-adenosyl-L-methionine</keyword>
<dbReference type="GO" id="GO:0051539">
    <property type="term" value="F:4 iron, 4 sulfur cluster binding"/>
    <property type="evidence" value="ECO:0007669"/>
    <property type="project" value="UniProtKB-KW"/>
</dbReference>
<gene>
    <name evidence="13" type="primary">nrdG</name>
    <name evidence="13" type="ORF">P3F81_00560</name>
</gene>
<comment type="catalytic activity">
    <reaction evidence="11">
        <text>glycyl-[protein] + reduced [flavodoxin] + S-adenosyl-L-methionine = glycin-2-yl radical-[protein] + semiquinone [flavodoxin] + 5'-deoxyadenosine + L-methionine + H(+)</text>
        <dbReference type="Rhea" id="RHEA:61976"/>
        <dbReference type="Rhea" id="RHEA-COMP:10622"/>
        <dbReference type="Rhea" id="RHEA-COMP:14480"/>
        <dbReference type="Rhea" id="RHEA-COMP:15993"/>
        <dbReference type="Rhea" id="RHEA-COMP:15994"/>
        <dbReference type="ChEBI" id="CHEBI:15378"/>
        <dbReference type="ChEBI" id="CHEBI:17319"/>
        <dbReference type="ChEBI" id="CHEBI:29947"/>
        <dbReference type="ChEBI" id="CHEBI:32722"/>
        <dbReference type="ChEBI" id="CHEBI:57618"/>
        <dbReference type="ChEBI" id="CHEBI:57844"/>
        <dbReference type="ChEBI" id="CHEBI:59789"/>
        <dbReference type="ChEBI" id="CHEBI:140311"/>
    </reaction>
</comment>
<evidence type="ECO:0000256" key="4">
    <source>
        <dbReference type="ARBA" id="ARBA00014281"/>
    </source>
</evidence>
<evidence type="ECO:0000256" key="12">
    <source>
        <dbReference type="PIRNR" id="PIRNR000368"/>
    </source>
</evidence>
<dbReference type="GO" id="GO:0043365">
    <property type="term" value="F:[formate-C-acetyltransferase]-activating enzyme activity"/>
    <property type="evidence" value="ECO:0007669"/>
    <property type="project" value="InterPro"/>
</dbReference>
<evidence type="ECO:0000256" key="11">
    <source>
        <dbReference type="ARBA" id="ARBA00047365"/>
    </source>
</evidence>
<organism evidence="13 14">
    <name type="scientific">Selenobaculum gibii</name>
    <dbReference type="NCBI Taxonomy" id="3054208"/>
    <lineage>
        <taxon>Bacteria</taxon>
        <taxon>Bacillati</taxon>
        <taxon>Bacillota</taxon>
        <taxon>Negativicutes</taxon>
        <taxon>Selenomonadales</taxon>
        <taxon>Selenomonadaceae</taxon>
        <taxon>Selenobaculum</taxon>
    </lineage>
</organism>
<comment type="cofactor">
    <cofactor evidence="1">
        <name>[4Fe-4S] cluster</name>
        <dbReference type="ChEBI" id="CHEBI:49883"/>
    </cofactor>
</comment>
<keyword evidence="7" id="KW-0479">Metal-binding</keyword>
<dbReference type="AlphaFoldDB" id="A0A9Y2EVB4"/>
<keyword evidence="5" id="KW-0004">4Fe-4S</keyword>
<name>A0A9Y2EVB4_9FIRM</name>
<dbReference type="PANTHER" id="PTHR30352">
    <property type="entry name" value="PYRUVATE FORMATE-LYASE-ACTIVATING ENZYME"/>
    <property type="match status" value="1"/>
</dbReference>
<evidence type="ECO:0000256" key="3">
    <source>
        <dbReference type="ARBA" id="ARBA00009777"/>
    </source>
</evidence>
<dbReference type="PANTHER" id="PTHR30352:SF2">
    <property type="entry name" value="ANAEROBIC RIBONUCLEOSIDE-TRIPHOSPHATE REDUCTASE-ACTIVATING PROTEIN"/>
    <property type="match status" value="1"/>
</dbReference>
<evidence type="ECO:0000256" key="7">
    <source>
        <dbReference type="ARBA" id="ARBA00022723"/>
    </source>
</evidence>
<dbReference type="CDD" id="cd01335">
    <property type="entry name" value="Radical_SAM"/>
    <property type="match status" value="1"/>
</dbReference>
<evidence type="ECO:0000256" key="5">
    <source>
        <dbReference type="ARBA" id="ARBA00022485"/>
    </source>
</evidence>
<sequence length="168" mass="18658">MDLNELKIAGVVEESIVDGKGLRFTIFTQGCPHRCEGCHNPHTHDFSGGETVAIHSLLTKIVDNPLLRGVTFSGGEPFCQAKPLALLAKLVHARKLDVTVYTGYTLEELDSMHDEAVDELLAATDVLIDGKFILAERDLRLPFRGSRNQRMIDMQKTREAGKVILMKE</sequence>
<dbReference type="NCBIfam" id="TIGR02491">
    <property type="entry name" value="NrdG"/>
    <property type="match status" value="1"/>
</dbReference>
<proteinExistence type="inferred from homology"/>
<dbReference type="GO" id="GO:0004748">
    <property type="term" value="F:ribonucleoside-diphosphate reductase activity, thioredoxin disulfide as acceptor"/>
    <property type="evidence" value="ECO:0007669"/>
    <property type="project" value="TreeGrafter"/>
</dbReference>
<evidence type="ECO:0000256" key="9">
    <source>
        <dbReference type="ARBA" id="ARBA00023004"/>
    </source>
</evidence>
<dbReference type="Proteomes" id="UP001243623">
    <property type="component" value="Chromosome"/>
</dbReference>
<dbReference type="InterPro" id="IPR007197">
    <property type="entry name" value="rSAM"/>
</dbReference>
<comment type="similarity">
    <text evidence="3 12">Belongs to the organic radical-activating enzymes family.</text>
</comment>
<dbReference type="Pfam" id="PF13353">
    <property type="entry name" value="Fer4_12"/>
    <property type="match status" value="1"/>
</dbReference>
<evidence type="ECO:0000256" key="1">
    <source>
        <dbReference type="ARBA" id="ARBA00001966"/>
    </source>
</evidence>
<dbReference type="InterPro" id="IPR013785">
    <property type="entry name" value="Aldolase_TIM"/>
</dbReference>
<keyword evidence="10" id="KW-0411">Iron-sulfur</keyword>
<dbReference type="PIRSF" id="PIRSF000368">
    <property type="entry name" value="NrdG"/>
    <property type="match status" value="1"/>
</dbReference>
<keyword evidence="14" id="KW-1185">Reference proteome</keyword>